<keyword evidence="2" id="KW-0378">Hydrolase</keyword>
<protein>
    <submittedName>
        <fullName evidence="2">Alpha/beta fold hydrolase</fullName>
    </submittedName>
</protein>
<dbReference type="Pfam" id="PF12697">
    <property type="entry name" value="Abhydrolase_6"/>
    <property type="match status" value="1"/>
</dbReference>
<dbReference type="SUPFAM" id="SSF53474">
    <property type="entry name" value="alpha/beta-Hydrolases"/>
    <property type="match status" value="1"/>
</dbReference>
<dbReference type="PANTHER" id="PTHR43798:SF33">
    <property type="entry name" value="HYDROLASE, PUTATIVE (AFU_ORTHOLOGUE AFUA_2G14860)-RELATED"/>
    <property type="match status" value="1"/>
</dbReference>
<feature type="domain" description="AB hydrolase-1" evidence="1">
    <location>
        <begin position="2"/>
        <end position="205"/>
    </location>
</feature>
<dbReference type="EMBL" id="JABXXR010000023">
    <property type="protein sequence ID" value="NVN39978.1"/>
    <property type="molecule type" value="Genomic_DNA"/>
</dbReference>
<proteinExistence type="predicted"/>
<dbReference type="GO" id="GO:0047372">
    <property type="term" value="F:monoacylglycerol lipase activity"/>
    <property type="evidence" value="ECO:0007669"/>
    <property type="project" value="TreeGrafter"/>
</dbReference>
<comment type="caution">
    <text evidence="2">The sequence shown here is derived from an EMBL/GenBank/DDBJ whole genome shotgun (WGS) entry which is preliminary data.</text>
</comment>
<evidence type="ECO:0000313" key="2">
    <source>
        <dbReference type="EMBL" id="NVN39978.1"/>
    </source>
</evidence>
<evidence type="ECO:0000259" key="1">
    <source>
        <dbReference type="Pfam" id="PF12697"/>
    </source>
</evidence>
<dbReference type="PANTHER" id="PTHR43798">
    <property type="entry name" value="MONOACYLGLYCEROL LIPASE"/>
    <property type="match status" value="1"/>
</dbReference>
<gene>
    <name evidence="2" type="ORF">HUK82_05295</name>
</gene>
<dbReference type="Proteomes" id="UP000585665">
    <property type="component" value="Unassembled WGS sequence"/>
</dbReference>
<evidence type="ECO:0000313" key="3">
    <source>
        <dbReference type="Proteomes" id="UP000585665"/>
    </source>
</evidence>
<dbReference type="RefSeq" id="WP_176612957.1">
    <property type="nucleotide sequence ID" value="NZ_JABXXR010000023.1"/>
</dbReference>
<accession>A0A850P7T4</accession>
<dbReference type="GO" id="GO:0016020">
    <property type="term" value="C:membrane"/>
    <property type="evidence" value="ECO:0007669"/>
    <property type="project" value="TreeGrafter"/>
</dbReference>
<name>A0A850P7T4_9PROT</name>
<sequence>MLLHGQPQTHATWHRVAPALAARHSVICPDLQPDLGPTGLAQALLELASALGHEQFSLVGQDVGGLIAARMALVAPSRVKRLALLECVPPPEHGGRRDLAFELSTYESCWFGQLHPKREARALTVPAEWHASDHSGVFAPQAVADYTAHRLWTDASGGALSFAPLRDAGDTQQVMCPVLMLWGRQGRNGGWYDPSSLWQPFCARPVQALELNGGTFLAEEASTETASALADFLKAD</sequence>
<keyword evidence="3" id="KW-1185">Reference proteome</keyword>
<reference evidence="2 3" key="1">
    <citation type="submission" date="2020-06" db="EMBL/GenBank/DDBJ databases">
        <title>Description of novel acetic acid bacteria.</title>
        <authorList>
            <person name="Sombolestani A."/>
        </authorList>
    </citation>
    <scope>NUCLEOTIDE SEQUENCE [LARGE SCALE GENOMIC DNA]</scope>
    <source>
        <strain evidence="2 3">LMG 27010</strain>
    </source>
</reference>
<dbReference type="Gene3D" id="3.40.50.1820">
    <property type="entry name" value="alpha/beta hydrolase"/>
    <property type="match status" value="1"/>
</dbReference>
<dbReference type="GO" id="GO:0046464">
    <property type="term" value="P:acylglycerol catabolic process"/>
    <property type="evidence" value="ECO:0007669"/>
    <property type="project" value="TreeGrafter"/>
</dbReference>
<dbReference type="InterPro" id="IPR029058">
    <property type="entry name" value="AB_hydrolase_fold"/>
</dbReference>
<dbReference type="InterPro" id="IPR050266">
    <property type="entry name" value="AB_hydrolase_sf"/>
</dbReference>
<dbReference type="InterPro" id="IPR000073">
    <property type="entry name" value="AB_hydrolase_1"/>
</dbReference>
<dbReference type="AlphaFoldDB" id="A0A850P7T4"/>
<organism evidence="2 3">
    <name type="scientific">Ameyamaea chiangmaiensis</name>
    <dbReference type="NCBI Taxonomy" id="442969"/>
    <lineage>
        <taxon>Bacteria</taxon>
        <taxon>Pseudomonadati</taxon>
        <taxon>Pseudomonadota</taxon>
        <taxon>Alphaproteobacteria</taxon>
        <taxon>Acetobacterales</taxon>
        <taxon>Acetobacteraceae</taxon>
        <taxon>Ameyamaea</taxon>
    </lineage>
</organism>